<feature type="region of interest" description="Disordered" evidence="1">
    <location>
        <begin position="1"/>
        <end position="34"/>
    </location>
</feature>
<comment type="caution">
    <text evidence="4">The sequence shown here is derived from an EMBL/GenBank/DDBJ whole genome shotgun (WGS) entry which is preliminary data.</text>
</comment>
<dbReference type="InterPro" id="IPR055245">
    <property type="entry name" value="HTH_proteobacteria"/>
</dbReference>
<protein>
    <recommendedName>
        <fullName evidence="3">Winged helix-turn-helix domain-containing protein</fullName>
    </recommendedName>
</protein>
<evidence type="ECO:0000256" key="1">
    <source>
        <dbReference type="SAM" id="MobiDB-lite"/>
    </source>
</evidence>
<name>A0ABX1NG95_9RHOO</name>
<feature type="compositionally biased region" description="Basic residues" evidence="1">
    <location>
        <begin position="1"/>
        <end position="14"/>
    </location>
</feature>
<feature type="compositionally biased region" description="Basic and acidic residues" evidence="1">
    <location>
        <begin position="18"/>
        <end position="34"/>
    </location>
</feature>
<dbReference type="Proteomes" id="UP000634522">
    <property type="component" value="Unassembled WGS sequence"/>
</dbReference>
<feature type="domain" description="Winged helix-turn-helix" evidence="3">
    <location>
        <begin position="53"/>
        <end position="117"/>
    </location>
</feature>
<evidence type="ECO:0000313" key="4">
    <source>
        <dbReference type="EMBL" id="NMF98326.1"/>
    </source>
</evidence>
<evidence type="ECO:0000256" key="2">
    <source>
        <dbReference type="SAM" id="Phobius"/>
    </source>
</evidence>
<keyword evidence="5" id="KW-1185">Reference proteome</keyword>
<keyword evidence="2" id="KW-0472">Membrane</keyword>
<proteinExistence type="predicted"/>
<accession>A0ABX1NG95</accession>
<evidence type="ECO:0000259" key="3">
    <source>
        <dbReference type="Pfam" id="PF14090"/>
    </source>
</evidence>
<feature type="transmembrane region" description="Helical" evidence="2">
    <location>
        <begin position="133"/>
        <end position="151"/>
    </location>
</feature>
<organism evidence="4 5">
    <name type="scientific">Aromatoleum toluolicum</name>
    <dbReference type="NCBI Taxonomy" id="90060"/>
    <lineage>
        <taxon>Bacteria</taxon>
        <taxon>Pseudomonadati</taxon>
        <taxon>Pseudomonadota</taxon>
        <taxon>Betaproteobacteria</taxon>
        <taxon>Rhodocyclales</taxon>
        <taxon>Rhodocyclaceae</taxon>
        <taxon>Aromatoleum</taxon>
    </lineage>
</organism>
<dbReference type="Pfam" id="PF14090">
    <property type="entry name" value="HTH_39"/>
    <property type="match status" value="1"/>
</dbReference>
<sequence>MAGQAHPRHWRNGLRVRATTDNKKTARDRGDGASRKALLQQISDDYPGNGTESQRQRILAALLSGPLSTLEARRFLDVMHPAQRVLELRDSGADIATHWTREPTEAGTLHRVARYILRAFAPRRMNGCIRPELLALLVLLAVAGLLLAGVLR</sequence>
<evidence type="ECO:0000313" key="5">
    <source>
        <dbReference type="Proteomes" id="UP000634522"/>
    </source>
</evidence>
<keyword evidence="2" id="KW-1133">Transmembrane helix</keyword>
<reference evidence="4 5" key="1">
    <citation type="submission" date="2019-12" db="EMBL/GenBank/DDBJ databases">
        <title>Comparative genomics gives insights into the taxonomy of the Azoarcus-Aromatoleum group and reveals separate origins of nif in the plant-associated Azoarcus and non-plant-associated Aromatoleum sub-groups.</title>
        <authorList>
            <person name="Lafos M."/>
            <person name="Maluk M."/>
            <person name="Batista M."/>
            <person name="Junghare M."/>
            <person name="Carmona M."/>
            <person name="Faoro H."/>
            <person name="Cruz L.M."/>
            <person name="Battistoni F."/>
            <person name="De Souza E."/>
            <person name="Pedrosa F."/>
            <person name="Chen W.-M."/>
            <person name="Poole P.S."/>
            <person name="Dixon R.A."/>
            <person name="James E.K."/>
        </authorList>
    </citation>
    <scope>NUCLEOTIDE SEQUENCE [LARGE SCALE GENOMIC DNA]</scope>
    <source>
        <strain evidence="4 5">T</strain>
    </source>
</reference>
<keyword evidence="2" id="KW-0812">Transmembrane</keyword>
<dbReference type="EMBL" id="WTVS01000025">
    <property type="protein sequence ID" value="NMF98326.1"/>
    <property type="molecule type" value="Genomic_DNA"/>
</dbReference>
<gene>
    <name evidence="4" type="ORF">GPA27_13125</name>
</gene>